<dbReference type="RefSeq" id="XP_013276708.1">
    <property type="nucleotide sequence ID" value="XM_013421254.1"/>
</dbReference>
<keyword evidence="3" id="KW-0813">Transport</keyword>
<feature type="transmembrane region" description="Helical" evidence="8">
    <location>
        <begin position="85"/>
        <end position="103"/>
    </location>
</feature>
<comment type="similarity">
    <text evidence="2">Belongs to the major facilitator superfamily.</text>
</comment>
<feature type="transmembrane region" description="Helical" evidence="8">
    <location>
        <begin position="115"/>
        <end position="134"/>
    </location>
</feature>
<keyword evidence="5 8" id="KW-1133">Transmembrane helix</keyword>
<evidence type="ECO:0000313" key="11">
    <source>
        <dbReference type="Proteomes" id="UP000053617"/>
    </source>
</evidence>
<keyword evidence="7" id="KW-0325">Glycoprotein</keyword>
<dbReference type="GeneID" id="25288723"/>
<feature type="transmembrane region" description="Helical" evidence="8">
    <location>
        <begin position="243"/>
        <end position="261"/>
    </location>
</feature>
<dbReference type="PANTHER" id="PTHR23501">
    <property type="entry name" value="MAJOR FACILITATOR SUPERFAMILY"/>
    <property type="match status" value="1"/>
</dbReference>
<evidence type="ECO:0000256" key="3">
    <source>
        <dbReference type="ARBA" id="ARBA00022448"/>
    </source>
</evidence>
<keyword evidence="4 8" id="KW-0812">Transmembrane</keyword>
<organism evidence="10 11">
    <name type="scientific">Rhinocladiella mackenziei CBS 650.93</name>
    <dbReference type="NCBI Taxonomy" id="1442369"/>
    <lineage>
        <taxon>Eukaryota</taxon>
        <taxon>Fungi</taxon>
        <taxon>Dikarya</taxon>
        <taxon>Ascomycota</taxon>
        <taxon>Pezizomycotina</taxon>
        <taxon>Eurotiomycetes</taxon>
        <taxon>Chaetothyriomycetidae</taxon>
        <taxon>Chaetothyriales</taxon>
        <taxon>Herpotrichiellaceae</taxon>
        <taxon>Rhinocladiella</taxon>
    </lineage>
</organism>
<dbReference type="PROSITE" id="PS50850">
    <property type="entry name" value="MFS"/>
    <property type="match status" value="1"/>
</dbReference>
<feature type="domain" description="Major facilitator superfamily (MFS) profile" evidence="9">
    <location>
        <begin position="50"/>
        <end position="541"/>
    </location>
</feature>
<dbReference type="AlphaFoldDB" id="A0A0D2G4G8"/>
<evidence type="ECO:0000256" key="7">
    <source>
        <dbReference type="ARBA" id="ARBA00023180"/>
    </source>
</evidence>
<feature type="transmembrane region" description="Helical" evidence="8">
    <location>
        <begin position="402"/>
        <end position="424"/>
    </location>
</feature>
<dbReference type="InterPro" id="IPR036259">
    <property type="entry name" value="MFS_trans_sf"/>
</dbReference>
<name>A0A0D2G4G8_9EURO</name>
<evidence type="ECO:0000256" key="1">
    <source>
        <dbReference type="ARBA" id="ARBA00004141"/>
    </source>
</evidence>
<dbReference type="Gene3D" id="1.20.1250.20">
    <property type="entry name" value="MFS general substrate transporter like domains"/>
    <property type="match status" value="1"/>
</dbReference>
<reference evidence="10 11" key="1">
    <citation type="submission" date="2015-01" db="EMBL/GenBank/DDBJ databases">
        <title>The Genome Sequence of Rhinocladiella mackenzie CBS 650.93.</title>
        <authorList>
            <consortium name="The Broad Institute Genomics Platform"/>
            <person name="Cuomo C."/>
            <person name="de Hoog S."/>
            <person name="Gorbushina A."/>
            <person name="Stielow B."/>
            <person name="Teixiera M."/>
            <person name="Abouelleil A."/>
            <person name="Chapman S.B."/>
            <person name="Priest M."/>
            <person name="Young S.K."/>
            <person name="Wortman J."/>
            <person name="Nusbaum C."/>
            <person name="Birren B."/>
        </authorList>
    </citation>
    <scope>NUCLEOTIDE SEQUENCE [LARGE SCALE GENOMIC DNA]</scope>
    <source>
        <strain evidence="10 11">CBS 650.93</strain>
    </source>
</reference>
<feature type="transmembrane region" description="Helical" evidence="8">
    <location>
        <begin position="203"/>
        <end position="223"/>
    </location>
</feature>
<feature type="transmembrane region" description="Helical" evidence="8">
    <location>
        <begin position="352"/>
        <end position="370"/>
    </location>
</feature>
<dbReference type="InterPro" id="IPR020846">
    <property type="entry name" value="MFS_dom"/>
</dbReference>
<evidence type="ECO:0000256" key="8">
    <source>
        <dbReference type="SAM" id="Phobius"/>
    </source>
</evidence>
<evidence type="ECO:0000256" key="6">
    <source>
        <dbReference type="ARBA" id="ARBA00023136"/>
    </source>
</evidence>
<dbReference type="GO" id="GO:0005886">
    <property type="term" value="C:plasma membrane"/>
    <property type="evidence" value="ECO:0007669"/>
    <property type="project" value="TreeGrafter"/>
</dbReference>
<feature type="transmembrane region" description="Helical" evidence="8">
    <location>
        <begin position="377"/>
        <end position="396"/>
    </location>
</feature>
<evidence type="ECO:0000313" key="10">
    <source>
        <dbReference type="EMBL" id="KIX09572.1"/>
    </source>
</evidence>
<dbReference type="SUPFAM" id="SSF103473">
    <property type="entry name" value="MFS general substrate transporter"/>
    <property type="match status" value="1"/>
</dbReference>
<accession>A0A0D2G4G8</accession>
<protein>
    <recommendedName>
        <fullName evidence="9">Major facilitator superfamily (MFS) profile domain-containing protein</fullName>
    </recommendedName>
</protein>
<evidence type="ECO:0000256" key="2">
    <source>
        <dbReference type="ARBA" id="ARBA00008335"/>
    </source>
</evidence>
<proteinExistence type="inferred from homology"/>
<dbReference type="VEuPathDB" id="FungiDB:Z518_00652"/>
<feature type="transmembrane region" description="Helical" evidence="8">
    <location>
        <begin position="436"/>
        <end position="462"/>
    </location>
</feature>
<feature type="transmembrane region" description="Helical" evidence="8">
    <location>
        <begin position="47"/>
        <end position="73"/>
    </location>
</feature>
<dbReference type="GO" id="GO:0022857">
    <property type="term" value="F:transmembrane transporter activity"/>
    <property type="evidence" value="ECO:0007669"/>
    <property type="project" value="InterPro"/>
</dbReference>
<dbReference type="PANTHER" id="PTHR23501:SF187">
    <property type="entry name" value="MAJOR FACILITATOR SUPERFAMILY (MFS) PROFILE DOMAIN-CONTAINING PROTEIN"/>
    <property type="match status" value="1"/>
</dbReference>
<dbReference type="HOGENOM" id="CLU_000960_22_0_1"/>
<sequence>MPNETDVPAISIEAVFLEKPTQDDKHKTPEPNSDVAEAAKPVYDFRFWVVFAMLMLSGAITALDFTIPAVALPSIARELNADADYAWISGSFGVSSAVAQPFYAQLADSFGRKPVMLTCIAIFTLGSGLCGGANSSEMLIAARTIQGLGAGGMMVVTDVIFCDIVPLRDRGRYMAMLMSLSSVLMAAGPVIGGAIVQQTTWRWVFYLQLPVCGVTLVALSSFLRLNHKRDKNWWNNVKRLDHIGNAIFSGSLVLFLVALHQGGHSNVWNSPQVIAPLVIGGVGLILFIFYERSNCCEQPMMPKVIYSTRTGASAILITLLACMLAVWVPYFLTVYFQAVKQMSPGRTGVSLLPQSVVILPFAMIGGSLLSKFGKYKPIHFVAQAGMSIGLGLFTMLDDTTPVAVWAVFQIIFAMASGLELAALLPAVQAPLPEQYVASSTALFSFMRSVGKACGIILASVIFNSQVERMAHTVPDESLQRQLRNGGAFGLASPEFIQSVPANLRPAVLTLYTKALSYTWYGGLGIALIGFLFVFFEKSIPLRTTLETEYGLARNENQRD</sequence>
<dbReference type="CDD" id="cd17502">
    <property type="entry name" value="MFS_Azr1_MDR_like"/>
    <property type="match status" value="1"/>
</dbReference>
<dbReference type="EMBL" id="KN847475">
    <property type="protein sequence ID" value="KIX09572.1"/>
    <property type="molecule type" value="Genomic_DNA"/>
</dbReference>
<dbReference type="Gene3D" id="1.20.1720.10">
    <property type="entry name" value="Multidrug resistance protein D"/>
    <property type="match status" value="1"/>
</dbReference>
<feature type="transmembrane region" description="Helical" evidence="8">
    <location>
        <begin position="311"/>
        <end position="332"/>
    </location>
</feature>
<keyword evidence="6 8" id="KW-0472">Membrane</keyword>
<dbReference type="InterPro" id="IPR011701">
    <property type="entry name" value="MFS"/>
</dbReference>
<feature type="transmembrane region" description="Helical" evidence="8">
    <location>
        <begin position="273"/>
        <end position="290"/>
    </location>
</feature>
<evidence type="ECO:0000256" key="4">
    <source>
        <dbReference type="ARBA" id="ARBA00022692"/>
    </source>
</evidence>
<comment type="subcellular location">
    <subcellularLocation>
        <location evidence="1">Membrane</location>
        <topology evidence="1">Multi-pass membrane protein</topology>
    </subcellularLocation>
</comment>
<dbReference type="Pfam" id="PF07690">
    <property type="entry name" value="MFS_1"/>
    <property type="match status" value="1"/>
</dbReference>
<keyword evidence="11" id="KW-1185">Reference proteome</keyword>
<evidence type="ECO:0000259" key="9">
    <source>
        <dbReference type="PROSITE" id="PS50850"/>
    </source>
</evidence>
<dbReference type="OrthoDB" id="10021397at2759"/>
<evidence type="ECO:0000256" key="5">
    <source>
        <dbReference type="ARBA" id="ARBA00022989"/>
    </source>
</evidence>
<gene>
    <name evidence="10" type="ORF">Z518_00652</name>
</gene>
<feature type="transmembrane region" description="Helical" evidence="8">
    <location>
        <begin position="517"/>
        <end position="535"/>
    </location>
</feature>
<dbReference type="Proteomes" id="UP000053617">
    <property type="component" value="Unassembled WGS sequence"/>
</dbReference>
<feature type="transmembrane region" description="Helical" evidence="8">
    <location>
        <begin position="173"/>
        <end position="197"/>
    </location>
</feature>